<accession>A0A8M2B9F6</accession>
<dbReference type="GlyGen" id="F1QQK6">
    <property type="glycosylation" value="1 site"/>
</dbReference>
<evidence type="ECO:0000256" key="2">
    <source>
        <dbReference type="SAM" id="SignalP"/>
    </source>
</evidence>
<reference evidence="5" key="4">
    <citation type="submission" date="2025-04" db="UniProtKB">
        <authorList>
            <consortium name="RefSeq"/>
        </authorList>
    </citation>
    <scope>IDENTIFICATION</scope>
    <source>
        <strain evidence="5">Tuebingen</strain>
    </source>
</reference>
<reference evidence="5" key="1">
    <citation type="journal article" date="2002" name="Proc. Natl. Acad. Sci. U.S.A.">
        <title>Generation and initial analysis of more than 15,000 full-length human and mouse cDNA sequences.</title>
        <authorList>
            <consortium name="Mammalian Gene Collection Program Team"/>
            <person name="Strausberg R.L."/>
            <person name="Feingold E.A."/>
            <person name="Grouse L.H."/>
            <person name="Derge J.G."/>
            <person name="Klausner R.D."/>
            <person name="Collins F.S."/>
            <person name="Wagner L."/>
            <person name="Shenmen C.M."/>
            <person name="Schuler G.D."/>
            <person name="Altschul S.F."/>
            <person name="Zeeberg B."/>
            <person name="Buetow K.H."/>
            <person name="Schaefer C.F."/>
            <person name="Bhat N.K."/>
            <person name="Hopkins R.F."/>
            <person name="Jordan H."/>
            <person name="Moore T."/>
            <person name="Max S.I."/>
            <person name="Wang J."/>
            <person name="Hsieh F."/>
            <person name="Diatchenko L."/>
            <person name="Marusina K."/>
            <person name="Farmer A.A."/>
            <person name="Rubin G.M."/>
            <person name="Hong L."/>
            <person name="Stapleton M."/>
            <person name="Soares M.B."/>
            <person name="Bonaldo M.F."/>
            <person name="Casavant T.L."/>
            <person name="Scheetz T.E."/>
            <person name="Brownstein M.J."/>
            <person name="Usdin T.B."/>
            <person name="Toshiyuki S."/>
            <person name="Carninci P."/>
            <person name="Prange C."/>
            <person name="Raha S.S."/>
            <person name="Loquellano N.A."/>
            <person name="Peters G.J."/>
            <person name="Abramson R.D."/>
            <person name="Mullahy S.J."/>
            <person name="Bosak S.A."/>
            <person name="McEwan P.J."/>
            <person name="McKernan K.J."/>
            <person name="Malek J.A."/>
            <person name="Gunaratne P.H."/>
            <person name="Richards S."/>
            <person name="Worley K.C."/>
            <person name="Hale S."/>
            <person name="Garcia A.M."/>
            <person name="Gay L.J."/>
            <person name="Hulyk S.W."/>
            <person name="Villalon D.K."/>
            <person name="Muzny D.M."/>
            <person name="Sodergren E.J."/>
            <person name="Lu X."/>
            <person name="Gibbs R.A."/>
            <person name="Fahey J."/>
            <person name="Helton E."/>
            <person name="Ketteman M."/>
            <person name="Madan A."/>
            <person name="Rodrigues S."/>
            <person name="Sanchez A."/>
            <person name="Whiting M."/>
            <person name="Madan A."/>
            <person name="Young A.C."/>
            <person name="Shevchenko Y."/>
            <person name="Bouffard G.G."/>
            <person name="Blakesley R.W."/>
            <person name="Touchman J.W."/>
            <person name="Green E.D."/>
            <person name="Dickson M.C."/>
            <person name="Rodriguez A.C."/>
            <person name="Grimwood J."/>
            <person name="Schmutz J."/>
            <person name="Myers R.M."/>
            <person name="Butterfield Y.S."/>
            <person name="Krzywinski M.I."/>
            <person name="Skalska U."/>
            <person name="Smailus D.E."/>
            <person name="Schnerch A."/>
            <person name="Schein J.E."/>
            <person name="Jones S.J."/>
            <person name="Marra M.A."/>
        </authorList>
    </citation>
    <scope>NUCLEOTIDE SEQUENCE</scope>
    <source>
        <strain evidence="5">Tuebingen</strain>
    </source>
</reference>
<accession>F1QQK6</accession>
<feature type="compositionally biased region" description="Polar residues" evidence="1">
    <location>
        <begin position="271"/>
        <end position="281"/>
    </location>
</feature>
<dbReference type="Ensembl" id="ENSDART00000137794.2">
    <property type="protein sequence ID" value="ENSDARP00000117065.1"/>
    <property type="gene ID" value="ENSDARG00000095281.4"/>
</dbReference>
<proteinExistence type="predicted"/>
<dbReference type="AlphaFoldDB" id="F1QQK6"/>
<evidence type="ECO:0000313" key="5">
    <source>
        <dbReference type="RefSeq" id="NP_001417833.1"/>
    </source>
</evidence>
<dbReference type="GeneTree" id="ENSGT01070000253959"/>
<dbReference type="GeneID" id="751595"/>
<dbReference type="ExpressionAtlas" id="F1QQK6">
    <property type="expression patterns" value="baseline"/>
</dbReference>
<reference evidence="3 4" key="3">
    <citation type="journal article" date="2013" name="Nature">
        <title>The zebrafish reference genome sequence and its relationship to the human genome.</title>
        <authorList>
            <consortium name="Genome Reference Consortium Zebrafish"/>
            <person name="Howe K."/>
            <person name="Clark M.D."/>
            <person name="Torroja C.F."/>
            <person name="Torrance J."/>
            <person name="Berthelot C."/>
            <person name="Muffato M."/>
            <person name="Collins J.E."/>
            <person name="Humphray S."/>
            <person name="McLaren K."/>
            <person name="Matthews L."/>
            <person name="McLaren S."/>
            <person name="Sealy I."/>
            <person name="Caccamo M."/>
            <person name="Churcher C."/>
            <person name="Scott C."/>
            <person name="Barrett J.C."/>
            <person name="Koch R."/>
            <person name="Rauch G.J."/>
            <person name="White S."/>
            <person name="Chow W."/>
            <person name="Kilian B."/>
            <person name="Quintais L.T."/>
            <person name="Guerra-Assuncao J.A."/>
            <person name="Zhou Y."/>
            <person name="Gu Y."/>
            <person name="Yen J."/>
            <person name="Vogel J.H."/>
            <person name="Eyre T."/>
            <person name="Redmond S."/>
            <person name="Banerjee R."/>
            <person name="Chi J."/>
            <person name="Fu B."/>
            <person name="Langley E."/>
            <person name="Maguire S.F."/>
            <person name="Laird G.K."/>
            <person name="Lloyd D."/>
            <person name="Kenyon E."/>
            <person name="Donaldson S."/>
            <person name="Sehra H."/>
            <person name="Almeida-King J."/>
            <person name="Loveland J."/>
            <person name="Trevanion S."/>
            <person name="Jones M."/>
            <person name="Quail M."/>
            <person name="Willey D."/>
            <person name="Hunt A."/>
            <person name="Burton J."/>
            <person name="Sims S."/>
            <person name="McLay K."/>
            <person name="Plumb B."/>
            <person name="Davis J."/>
            <person name="Clee C."/>
            <person name="Oliver K."/>
            <person name="Clark R."/>
            <person name="Riddle C."/>
            <person name="Elliot D."/>
            <person name="Eliott D."/>
            <person name="Threadgold G."/>
            <person name="Harden G."/>
            <person name="Ware D."/>
            <person name="Begum S."/>
            <person name="Mortimore B."/>
            <person name="Mortimer B."/>
            <person name="Kerry G."/>
            <person name="Heath P."/>
            <person name="Phillimore B."/>
            <person name="Tracey A."/>
            <person name="Corby N."/>
            <person name="Dunn M."/>
            <person name="Johnson C."/>
            <person name="Wood J."/>
            <person name="Clark S."/>
            <person name="Pelan S."/>
            <person name="Griffiths G."/>
            <person name="Smith M."/>
            <person name="Glithero R."/>
            <person name="Howden P."/>
            <person name="Barker N."/>
            <person name="Lloyd C."/>
            <person name="Stevens C."/>
            <person name="Harley J."/>
            <person name="Holt K."/>
            <person name="Panagiotidis G."/>
            <person name="Lovell J."/>
            <person name="Beasley H."/>
            <person name="Henderson C."/>
            <person name="Gordon D."/>
            <person name="Auger K."/>
            <person name="Wright D."/>
            <person name="Collins J."/>
            <person name="Raisen C."/>
            <person name="Dyer L."/>
            <person name="Leung K."/>
            <person name="Robertson L."/>
            <person name="Ambridge K."/>
            <person name="Leongamornlert D."/>
            <person name="McGuire S."/>
            <person name="Gilderthorp R."/>
            <person name="Griffiths C."/>
            <person name="Manthravadi D."/>
            <person name="Nichol S."/>
            <person name="Barker G."/>
            <person name="Whitehead S."/>
            <person name="Kay M."/>
            <person name="Brown J."/>
            <person name="Murnane C."/>
            <person name="Gray E."/>
            <person name="Humphries M."/>
            <person name="Sycamore N."/>
            <person name="Barker D."/>
            <person name="Saunders D."/>
            <person name="Wallis J."/>
            <person name="Babbage A."/>
            <person name="Hammond S."/>
            <person name="Mashreghi-Mohammadi M."/>
            <person name="Barr L."/>
            <person name="Martin S."/>
            <person name="Wray P."/>
            <person name="Ellington A."/>
            <person name="Matthews N."/>
            <person name="Ellwood M."/>
            <person name="Woodmansey R."/>
            <person name="Clark G."/>
            <person name="Cooper J."/>
            <person name="Cooper J."/>
            <person name="Tromans A."/>
            <person name="Grafham D."/>
            <person name="Skuce C."/>
            <person name="Pandian R."/>
            <person name="Andrews R."/>
            <person name="Harrison E."/>
            <person name="Kimberley A."/>
            <person name="Garnett J."/>
            <person name="Fosker N."/>
            <person name="Hall R."/>
            <person name="Garner P."/>
            <person name="Kelly D."/>
            <person name="Bird C."/>
            <person name="Palmer S."/>
            <person name="Gehring I."/>
            <person name="Berger A."/>
            <person name="Dooley C.M."/>
            <person name="Ersan-Urun Z."/>
            <person name="Eser C."/>
            <person name="Geiger H."/>
            <person name="Geisler M."/>
            <person name="Karotki L."/>
            <person name="Kirn A."/>
            <person name="Konantz J."/>
            <person name="Konantz M."/>
            <person name="Oberlander M."/>
            <person name="Rudolph-Geiger S."/>
            <person name="Teucke M."/>
            <person name="Lanz C."/>
            <person name="Raddatz G."/>
            <person name="Osoegawa K."/>
            <person name="Zhu B."/>
            <person name="Rapp A."/>
            <person name="Widaa S."/>
            <person name="Langford C."/>
            <person name="Yang F."/>
            <person name="Schuster S.C."/>
            <person name="Carter N.P."/>
            <person name="Harrow J."/>
            <person name="Ning Z."/>
            <person name="Herrero J."/>
            <person name="Searle S.M."/>
            <person name="Enright A."/>
            <person name="Geisler R."/>
            <person name="Plasterk R.H."/>
            <person name="Lee C."/>
            <person name="Westerfield M."/>
            <person name="de Jong P.J."/>
            <person name="Zon L.I."/>
            <person name="Postlethwait J.H."/>
            <person name="Nusslein-Volhard C."/>
            <person name="Hubbard T.J."/>
            <person name="Roest Crollius H."/>
            <person name="Rogers J."/>
            <person name="Stemple D.L."/>
        </authorList>
    </citation>
    <scope>NUCLEOTIDE SEQUENCE [LARGE SCALE GENOMIC DNA]</scope>
    <source>
        <strain evidence="3 4">Tuebingen</strain>
    </source>
</reference>
<evidence type="ECO:0000313" key="3">
    <source>
        <dbReference type="Ensembl" id="ENSDARP00000117065"/>
    </source>
</evidence>
<feature type="signal peptide" evidence="2">
    <location>
        <begin position="1"/>
        <end position="26"/>
    </location>
</feature>
<dbReference type="Bgee" id="ENSDARG00000095281">
    <property type="expression patterns" value="Expressed in granulocyte and 18 other cell types or tissues"/>
</dbReference>
<feature type="chain" id="PRO_5043058591" evidence="5">
    <location>
        <begin position="30"/>
        <end position="807"/>
    </location>
</feature>
<dbReference type="PaxDb" id="7955-ENSDARP00000117065"/>
<dbReference type="KEGG" id="dre:751595"/>
<dbReference type="ZFIN" id="ZDB-GENE-060818-27">
    <property type="gene designation" value="zgc:152652"/>
</dbReference>
<dbReference type="HOGENOM" id="CLU_352997_0_0_1"/>
<dbReference type="Proteomes" id="UP000000437">
    <property type="component" value="Chromosome 24"/>
</dbReference>
<feature type="compositionally biased region" description="Basic residues" evidence="1">
    <location>
        <begin position="254"/>
        <end position="263"/>
    </location>
</feature>
<feature type="region of interest" description="Disordered" evidence="1">
    <location>
        <begin position="247"/>
        <end position="281"/>
    </location>
</feature>
<evidence type="ECO:0000313" key="6">
    <source>
        <dbReference type="ZFIN" id="ZDB-GENE-060818-27"/>
    </source>
</evidence>
<dbReference type="AGR" id="ZFIN:ZDB-GENE-060818-27"/>
<reference evidence="3" key="2">
    <citation type="submission" date="2011-07" db="UniProtKB">
        <authorList>
            <consortium name="Ensembl"/>
        </authorList>
    </citation>
    <scope>IDENTIFICATION</scope>
    <source>
        <strain evidence="3">Tuebingen</strain>
    </source>
</reference>
<evidence type="ECO:0000256" key="1">
    <source>
        <dbReference type="SAM" id="MobiDB-lite"/>
    </source>
</evidence>
<name>F1QQK6_DANRE</name>
<keyword evidence="4" id="KW-1185">Reference proteome</keyword>
<sequence>MVVLTGFTMCASTMWILSYSLAVLLALGACDYDDIATVYAYSPGSSGGHLGSNNPSQSMQEVKQSVLDFYGGNVVAGPVSKDKWGFEMGSYSSQAGSSGAPMTSGKPGSGSHIASKQGFHVDSVGTGSLVYGSVGNAVNMGMSGYDSSQSTSVQGSEVTSSSVLSPLQQSSYSVSNPVQVVSSIPLQISSTSVVKPSSQQLVQTISQSSNEQPATSGTIAQSSPLLLSLPSGQQIFQTSFQSAVPSGRWPLKPLKGKHHHKTGSRPVHNAPISSKPSKASQPSLSILQYGGVPDSLAMASYELVSQSDSQQSAQPSGQNVNQPGIIQTPSVIDISVVQPSSQLIQQAVDTSVAQVSSQQLLQGGQLVSQSNNVQPVDGSYVFVAQPGGPTPLKHHKGKPHFGSKLSSTSPLQTLTFTSVDQSSSLKPVQTINQSGPQFVQQPAQIIYQSASQPTVPQLVEAIYESETQPASQQPAPASYQLVTQLGVQQPAQVSSSVSQPSHLQAGQSNYEYVVNQNGQTLFKPVQSHGIHQIGSKLYSCHELPQHGYKRRHHSPSSHSLPNAAQVIKPVLPSDPIPADLNVPSPLTSTFRPAHLSGHPSLQSVVLQSERPVVLEIQPSGLSHAKPGPVSYTLVSQPTGHPSRPLQQPSYQPPAKLWQNLFLPIVKPNKLELSSFEAQVLPSHVSSVPVQFVSQPQMLPASLSVTHSSLSPALPVQSSYQPQVVSSSETVFQPVLQTSSAVVPSSSQTWSTPVVSNFKSLLQSVKPELPIPVLLNYQTVTDQNAPGPAGSNRHSSWKLLKLLQQVKS</sequence>
<feature type="region of interest" description="Disordered" evidence="1">
    <location>
        <begin position="94"/>
        <end position="116"/>
    </location>
</feature>
<dbReference type="EMBL" id="BX571823">
    <property type="status" value="NOT_ANNOTATED_CDS"/>
    <property type="molecule type" value="Genomic_DNA"/>
</dbReference>
<evidence type="ECO:0000313" key="4">
    <source>
        <dbReference type="Proteomes" id="UP000000437"/>
    </source>
</evidence>
<dbReference type="OrthoDB" id="8965104at2759"/>
<protein>
    <submittedName>
        <fullName evidence="5">Uncharacterized protein LOC751595 precursor</fullName>
    </submittedName>
    <submittedName>
        <fullName evidence="3">Zgc:152652</fullName>
    </submittedName>
</protein>
<keyword evidence="2 5" id="KW-0732">Signal</keyword>
<feature type="chain" id="PRO_5044730479" evidence="2">
    <location>
        <begin position="27"/>
        <end position="807"/>
    </location>
</feature>
<dbReference type="OMA" id="GHIYQIG"/>
<dbReference type="RefSeq" id="NP_001417833.1">
    <property type="nucleotide sequence ID" value="NM_001430904.1"/>
</dbReference>
<dbReference type="PhylomeDB" id="F1QQK6"/>
<organism evidence="3">
    <name type="scientific">Danio rerio</name>
    <name type="common">Zebrafish</name>
    <name type="synonym">Brachydanio rerio</name>
    <dbReference type="NCBI Taxonomy" id="7955"/>
    <lineage>
        <taxon>Eukaryota</taxon>
        <taxon>Metazoa</taxon>
        <taxon>Chordata</taxon>
        <taxon>Craniata</taxon>
        <taxon>Vertebrata</taxon>
        <taxon>Euteleostomi</taxon>
        <taxon>Actinopterygii</taxon>
        <taxon>Neopterygii</taxon>
        <taxon>Teleostei</taxon>
        <taxon>Ostariophysi</taxon>
        <taxon>Cypriniformes</taxon>
        <taxon>Danionidae</taxon>
        <taxon>Danioninae</taxon>
        <taxon>Danio</taxon>
    </lineage>
</organism>
<gene>
    <name evidence="5 6" type="ORF">zgc:152652</name>
</gene>